<evidence type="ECO:0000256" key="2">
    <source>
        <dbReference type="ARBA" id="ARBA00022630"/>
    </source>
</evidence>
<evidence type="ECO:0000256" key="1">
    <source>
        <dbReference type="ARBA" id="ARBA00001974"/>
    </source>
</evidence>
<dbReference type="NCBIfam" id="TIGR00275">
    <property type="entry name" value="aminoacetone oxidase family FAD-binding enzyme"/>
    <property type="match status" value="1"/>
</dbReference>
<reference evidence="6" key="1">
    <citation type="submission" date="2020-10" db="EMBL/GenBank/DDBJ databases">
        <authorList>
            <person name="Gilroy R."/>
        </authorList>
    </citation>
    <scope>NUCLEOTIDE SEQUENCE</scope>
    <source>
        <strain evidence="6">2830</strain>
    </source>
</reference>
<feature type="domain" description="RsdA/BaiN/AoA(So)-like Rossmann fold-like" evidence="4">
    <location>
        <begin position="3"/>
        <end position="414"/>
    </location>
</feature>
<dbReference type="AlphaFoldDB" id="A0A9D1HM46"/>
<organism evidence="6 7">
    <name type="scientific">Candidatus Avidehalobacter gallistercoris</name>
    <dbReference type="NCBI Taxonomy" id="2840694"/>
    <lineage>
        <taxon>Bacteria</taxon>
        <taxon>Bacillati</taxon>
        <taxon>Bacillota</taxon>
        <taxon>Clostridia</taxon>
        <taxon>Eubacteriales</taxon>
        <taxon>Peptococcaceae</taxon>
        <taxon>Peptococcaceae incertae sedis</taxon>
        <taxon>Candidatus Avidehalobacter</taxon>
    </lineage>
</organism>
<comment type="cofactor">
    <cofactor evidence="1">
        <name>FAD</name>
        <dbReference type="ChEBI" id="CHEBI:57692"/>
    </cofactor>
</comment>
<dbReference type="PANTHER" id="PTHR42887">
    <property type="entry name" value="OS12G0638800 PROTEIN"/>
    <property type="match status" value="1"/>
</dbReference>
<protein>
    <submittedName>
        <fullName evidence="6">NAD(P)/FAD-dependent oxidoreductase</fullName>
    </submittedName>
</protein>
<dbReference type="Pfam" id="PF03486">
    <property type="entry name" value="HI0933_like"/>
    <property type="match status" value="1"/>
</dbReference>
<reference evidence="6" key="2">
    <citation type="journal article" date="2021" name="PeerJ">
        <title>Extensive microbial diversity within the chicken gut microbiome revealed by metagenomics and culture.</title>
        <authorList>
            <person name="Gilroy R."/>
            <person name="Ravi A."/>
            <person name="Getino M."/>
            <person name="Pursley I."/>
            <person name="Horton D.L."/>
            <person name="Alikhan N.F."/>
            <person name="Baker D."/>
            <person name="Gharbi K."/>
            <person name="Hall N."/>
            <person name="Watson M."/>
            <person name="Adriaenssens E.M."/>
            <person name="Foster-Nyarko E."/>
            <person name="Jarju S."/>
            <person name="Secka A."/>
            <person name="Antonio M."/>
            <person name="Oren A."/>
            <person name="Chaudhuri R.R."/>
            <person name="La Ragione R."/>
            <person name="Hildebrand F."/>
            <person name="Pallen M.J."/>
        </authorList>
    </citation>
    <scope>NUCLEOTIDE SEQUENCE</scope>
    <source>
        <strain evidence="6">2830</strain>
    </source>
</reference>
<accession>A0A9D1HM46</accession>
<dbReference type="Gene3D" id="1.10.8.260">
    <property type="entry name" value="HI0933 insert domain-like"/>
    <property type="match status" value="1"/>
</dbReference>
<gene>
    <name evidence="6" type="ORF">IAB00_04170</name>
</gene>
<dbReference type="Pfam" id="PF22780">
    <property type="entry name" value="HI0933_like_1st"/>
    <property type="match status" value="1"/>
</dbReference>
<dbReference type="InterPro" id="IPR055178">
    <property type="entry name" value="RsdA/BaiN/AoA(So)-like_dom"/>
</dbReference>
<dbReference type="InterPro" id="IPR004792">
    <property type="entry name" value="BaiN-like"/>
</dbReference>
<keyword evidence="2" id="KW-0285">Flavoprotein</keyword>
<dbReference type="InterPro" id="IPR036188">
    <property type="entry name" value="FAD/NAD-bd_sf"/>
</dbReference>
<keyword evidence="3" id="KW-0274">FAD</keyword>
<dbReference type="PRINTS" id="PR00411">
    <property type="entry name" value="PNDRDTASEI"/>
</dbReference>
<comment type="caution">
    <text evidence="6">The sequence shown here is derived from an EMBL/GenBank/DDBJ whole genome shotgun (WGS) entry which is preliminary data.</text>
</comment>
<dbReference type="PANTHER" id="PTHR42887:SF2">
    <property type="entry name" value="OS12G0638800 PROTEIN"/>
    <property type="match status" value="1"/>
</dbReference>
<dbReference type="PRINTS" id="PR00368">
    <property type="entry name" value="FADPNR"/>
</dbReference>
<name>A0A9D1HM46_9FIRM</name>
<dbReference type="InterPro" id="IPR023166">
    <property type="entry name" value="BaiN-like_dom_sf"/>
</dbReference>
<dbReference type="Gene3D" id="3.50.50.60">
    <property type="entry name" value="FAD/NAD(P)-binding domain"/>
    <property type="match status" value="1"/>
</dbReference>
<evidence type="ECO:0000256" key="3">
    <source>
        <dbReference type="ARBA" id="ARBA00022827"/>
    </source>
</evidence>
<dbReference type="Gene3D" id="2.40.30.10">
    <property type="entry name" value="Translation factors"/>
    <property type="match status" value="1"/>
</dbReference>
<dbReference type="SUPFAM" id="SSF51905">
    <property type="entry name" value="FAD/NAD(P)-binding domain"/>
    <property type="match status" value="1"/>
</dbReference>
<evidence type="ECO:0000313" key="6">
    <source>
        <dbReference type="EMBL" id="HIU10428.1"/>
    </source>
</evidence>
<dbReference type="EMBL" id="DVMH01000021">
    <property type="protein sequence ID" value="HIU10428.1"/>
    <property type="molecule type" value="Genomic_DNA"/>
</dbReference>
<dbReference type="InterPro" id="IPR057661">
    <property type="entry name" value="RsdA/BaiN/AoA(So)_Rossmann"/>
</dbReference>
<proteinExistence type="predicted"/>
<dbReference type="SUPFAM" id="SSF160996">
    <property type="entry name" value="HI0933 insert domain-like"/>
    <property type="match status" value="1"/>
</dbReference>
<evidence type="ECO:0000259" key="5">
    <source>
        <dbReference type="Pfam" id="PF22780"/>
    </source>
</evidence>
<evidence type="ECO:0000313" key="7">
    <source>
        <dbReference type="Proteomes" id="UP000824124"/>
    </source>
</evidence>
<feature type="domain" description="RsdA/BaiN/AoA(So)-like insert" evidence="5">
    <location>
        <begin position="193"/>
        <end position="362"/>
    </location>
</feature>
<evidence type="ECO:0000259" key="4">
    <source>
        <dbReference type="Pfam" id="PF03486"/>
    </source>
</evidence>
<sequence length="422" mass="44370">MTEVLVIGGGAAGSMAAIAAARAGAMVTLWEKNGRLGKKLAITGKGRCNVTNAAPVDELIRNIPGNGRFLYSAFAAFDNRAVMDFFEELGVPLKVERGQRVFPQSDRAQDVTDALAAEMRRLKVCICYHKTAQELLFDAQGGIGGAKAADGTVEQARAVILALGGATYQATGSTGDGYKLAAAAGHTVIPPLPALVPLVSSDAWVAACAGLSLKNVELSLYKRGEVTKKQLLYRGFGEMLFTHFGISGPLVLSASRAAAGFWRDEPGAQLLALIDLKPALAAEQLTVRLERDIAAAPRRQLHNALSELLPKSLIEPFIALSGLDGTRPVNTLLHRERAALVTLLKALPVRLSGTRPLDEGIVTQGGVLVKEIQPKTFASKICPGLFIVGELLDVDGFTGGYNLQAAFSSGHAAGLAAAEVVL</sequence>
<dbReference type="Proteomes" id="UP000824124">
    <property type="component" value="Unassembled WGS sequence"/>
</dbReference>